<proteinExistence type="predicted"/>
<sequence>KIRVSAIFPNLIQNHSICKKFRDNRVMASKVHEGIGMVETVLEVADVAWNAMEIRQRHHKQNEDQSDVNKEIESLRVENCRLRKILEENLQLLQRLSESSSLSDDDCPSGLYTRLAEAVDSTAFLSQLQTLHESSINESNNQFPFRKATEILVNVGLKEPSLWVWVTHEKVSPGAEELSGIDGEGYVIVNEELVVDGVANFIAKCILSNPKSKCLTPEELQKTVAKALHSMNKLERMFSIWHAGKMFYALATWGLTLAGLYRHRALVGVAAKGIGTAGKFIMKAL</sequence>
<dbReference type="OrthoDB" id="845076at2759"/>
<dbReference type="AlphaFoldDB" id="A0A2G5DV26"/>
<dbReference type="Proteomes" id="UP000230069">
    <property type="component" value="Unassembled WGS sequence"/>
</dbReference>
<dbReference type="FunCoup" id="A0A2G5DV26">
    <property type="interactions" value="965"/>
</dbReference>
<dbReference type="EMBL" id="KZ305031">
    <property type="protein sequence ID" value="PIA47345.1"/>
    <property type="molecule type" value="Genomic_DNA"/>
</dbReference>
<dbReference type="PANTHER" id="PTHR33874:SF4">
    <property type="entry name" value="EXPRESSED PROTEIN"/>
    <property type="match status" value="1"/>
</dbReference>
<reference evidence="1 2" key="1">
    <citation type="submission" date="2017-09" db="EMBL/GenBank/DDBJ databases">
        <title>WGS assembly of Aquilegia coerulea Goldsmith.</title>
        <authorList>
            <person name="Hodges S."/>
            <person name="Kramer E."/>
            <person name="Nordborg M."/>
            <person name="Tomkins J."/>
            <person name="Borevitz J."/>
            <person name="Derieg N."/>
            <person name="Yan J."/>
            <person name="Mihaltcheva S."/>
            <person name="Hayes R.D."/>
            <person name="Rokhsar D."/>
        </authorList>
    </citation>
    <scope>NUCLEOTIDE SEQUENCE [LARGE SCALE GENOMIC DNA]</scope>
    <source>
        <strain evidence="2">cv. Goldsmith</strain>
    </source>
</reference>
<organism evidence="1 2">
    <name type="scientific">Aquilegia coerulea</name>
    <name type="common">Rocky mountain columbine</name>
    <dbReference type="NCBI Taxonomy" id="218851"/>
    <lineage>
        <taxon>Eukaryota</taxon>
        <taxon>Viridiplantae</taxon>
        <taxon>Streptophyta</taxon>
        <taxon>Embryophyta</taxon>
        <taxon>Tracheophyta</taxon>
        <taxon>Spermatophyta</taxon>
        <taxon>Magnoliopsida</taxon>
        <taxon>Ranunculales</taxon>
        <taxon>Ranunculaceae</taxon>
        <taxon>Thalictroideae</taxon>
        <taxon>Aquilegia</taxon>
    </lineage>
</organism>
<gene>
    <name evidence="1" type="ORF">AQUCO_01400191v1</name>
</gene>
<accession>A0A2G5DV26</accession>
<dbReference type="PANTHER" id="PTHR33874">
    <property type="entry name" value="RING FINGER PROTEIN"/>
    <property type="match status" value="1"/>
</dbReference>
<dbReference type="InParanoid" id="A0A2G5DV26"/>
<evidence type="ECO:0000313" key="2">
    <source>
        <dbReference type="Proteomes" id="UP000230069"/>
    </source>
</evidence>
<keyword evidence="2" id="KW-1185">Reference proteome</keyword>
<protein>
    <submittedName>
        <fullName evidence="1">Uncharacterized protein</fullName>
    </submittedName>
</protein>
<evidence type="ECO:0000313" key="1">
    <source>
        <dbReference type="EMBL" id="PIA47345.1"/>
    </source>
</evidence>
<dbReference type="STRING" id="218851.A0A2G5DV26"/>
<name>A0A2G5DV26_AQUCA</name>
<feature type="non-terminal residue" evidence="1">
    <location>
        <position position="1"/>
    </location>
</feature>